<dbReference type="InterPro" id="IPR018181">
    <property type="entry name" value="Heat_shock_70_CS"/>
</dbReference>
<evidence type="ECO:0000256" key="13">
    <source>
        <dbReference type="ARBA" id="ARBA00031035"/>
    </source>
</evidence>
<evidence type="ECO:0000256" key="2">
    <source>
        <dbReference type="ARBA" id="ARBA00007381"/>
    </source>
</evidence>
<evidence type="ECO:0000256" key="19">
    <source>
        <dbReference type="SAM" id="Coils"/>
    </source>
</evidence>
<keyword evidence="5 20" id="KW-0732">Signal</keyword>
<keyword evidence="9 18" id="KW-0067">ATP-binding</keyword>
<keyword evidence="8" id="KW-0256">Endoplasmic reticulum</keyword>
<feature type="chain" id="PRO_5019771848" description="Endoplasmic reticulum chaperone BIP" evidence="20">
    <location>
        <begin position="16"/>
        <end position="669"/>
    </location>
</feature>
<keyword evidence="19" id="KW-0175">Coiled coil</keyword>
<evidence type="ECO:0000256" key="16">
    <source>
        <dbReference type="ARBA" id="ARBA00048056"/>
    </source>
</evidence>
<keyword evidence="22" id="KW-1185">Reference proteome</keyword>
<evidence type="ECO:0000256" key="12">
    <source>
        <dbReference type="ARBA" id="ARBA00030223"/>
    </source>
</evidence>
<evidence type="ECO:0000256" key="20">
    <source>
        <dbReference type="SAM" id="SignalP"/>
    </source>
</evidence>
<dbReference type="Pfam" id="PF00012">
    <property type="entry name" value="HSP70"/>
    <property type="match status" value="1"/>
</dbReference>
<dbReference type="FunFam" id="3.30.30.30:FF:000001">
    <property type="entry name" value="heat shock 70 kDa protein-like"/>
    <property type="match status" value="1"/>
</dbReference>
<evidence type="ECO:0000256" key="15">
    <source>
        <dbReference type="ARBA" id="ARBA00033037"/>
    </source>
</evidence>
<evidence type="ECO:0000256" key="14">
    <source>
        <dbReference type="ARBA" id="ARBA00031291"/>
    </source>
</evidence>
<feature type="signal peptide" evidence="20">
    <location>
        <begin position="1"/>
        <end position="15"/>
    </location>
</feature>
<dbReference type="InterPro" id="IPR042050">
    <property type="entry name" value="BIP_NBD"/>
</dbReference>
<dbReference type="Proteomes" id="UP000290572">
    <property type="component" value="Unassembled WGS sequence"/>
</dbReference>
<dbReference type="GO" id="GO:0005788">
    <property type="term" value="C:endoplasmic reticulum lumen"/>
    <property type="evidence" value="ECO:0007669"/>
    <property type="project" value="UniProtKB-SubCell"/>
</dbReference>
<evidence type="ECO:0000256" key="3">
    <source>
        <dbReference type="ARBA" id="ARBA00012554"/>
    </source>
</evidence>
<dbReference type="InterPro" id="IPR043129">
    <property type="entry name" value="ATPase_NBD"/>
</dbReference>
<proteinExistence type="inferred from homology"/>
<comment type="catalytic activity">
    <reaction evidence="16">
        <text>ATP + H2O = ADP + phosphate + H(+)</text>
        <dbReference type="Rhea" id="RHEA:13065"/>
        <dbReference type="ChEBI" id="CHEBI:15377"/>
        <dbReference type="ChEBI" id="CHEBI:15378"/>
        <dbReference type="ChEBI" id="CHEBI:30616"/>
        <dbReference type="ChEBI" id="CHEBI:43474"/>
        <dbReference type="ChEBI" id="CHEBI:456216"/>
        <dbReference type="EC" id="3.6.4.10"/>
    </reaction>
</comment>
<dbReference type="STRING" id="84645.A0A498MV04"/>
<dbReference type="GO" id="GO:0140662">
    <property type="term" value="F:ATP-dependent protein folding chaperone"/>
    <property type="evidence" value="ECO:0007669"/>
    <property type="project" value="InterPro"/>
</dbReference>
<dbReference type="InterPro" id="IPR029047">
    <property type="entry name" value="HSP70_peptide-bd_sf"/>
</dbReference>
<comment type="subcellular location">
    <subcellularLocation>
        <location evidence="1">Endoplasmic reticulum lumen</location>
    </subcellularLocation>
</comment>
<sequence length="669" mass="75357">MQLLYVFLLVAGSFCWWFFTKDSKKERYKEEHFYKEERYRKEIVGTVIGIDLGTTYSCVGVFENGRVEIIANDQGNRITPSYVAFTAEGERLIGDAAKNQLTSNPENTVFDAKRLIGRTWGDKSVQQDIKYLPFKVIEKKNKPHIQLNTGSNRMKTFTPEEISAMVLTKMKETAEAYLGKKVTHAVVTVPAYFNDAQRRATKDAGTIAGLNIIRIINEPTAAAIAYGLDQTGREKNILVFDLGGGTFDVSLLTIDNGVFKVKGTNGDTHLGGEDFDQRVMEHFINLYKSKTGMDVSKDKRAMQKLRREVEKAKRTLSTQHQARIEIEYFFKDEDFSETLTRAKFEELNMDLFRSTLKPVQMVLEDSDLKKSDIDEIVLVGGSTRIPKIQQLVKEFFNGKEPSKGINPDEAVAYGAAVQAGVLSGEEDTGDLVILDVCPLTLGVETLGEVMTKLIPRNTPVPTKKSQTFTTTTDNQETVAIKVYEGERSMTKDNNLLGMFHLTGIPPAPRGIPLIEVTFEIDVNSILRVTAKDKGTGNKNKITITNDQNRLKPEEIERMVNQAKRFADEDKKLKERIDTRNELESIAYFIKNQIGDKEKLGGKLSSEDKEAIEKAIEEKIEWLESHQDADLEDFQAKKKELEEVMQPILSKLYGSVSGTPSYNSSEKEEL</sequence>
<dbReference type="InterPro" id="IPR013126">
    <property type="entry name" value="Hsp_70_fam"/>
</dbReference>
<comment type="caution">
    <text evidence="21">The sequence shown here is derived from an EMBL/GenBank/DDBJ whole genome shotgun (WGS) entry which is preliminary data.</text>
</comment>
<evidence type="ECO:0000313" key="22">
    <source>
        <dbReference type="Proteomes" id="UP000290572"/>
    </source>
</evidence>
<dbReference type="InterPro" id="IPR029048">
    <property type="entry name" value="HSP70_C_sf"/>
</dbReference>
<dbReference type="FunFam" id="3.90.640.10:FF:000153">
    <property type="entry name" value="Endoplasmic reticulum chaperone BiP"/>
    <property type="match status" value="1"/>
</dbReference>
<dbReference type="Gene3D" id="3.90.640.10">
    <property type="entry name" value="Actin, Chain A, domain 4"/>
    <property type="match status" value="1"/>
</dbReference>
<keyword evidence="7" id="KW-0378">Hydrolase</keyword>
<dbReference type="Gene3D" id="1.20.1270.10">
    <property type="match status" value="1"/>
</dbReference>
<dbReference type="GO" id="GO:0005524">
    <property type="term" value="F:ATP binding"/>
    <property type="evidence" value="ECO:0007669"/>
    <property type="project" value="UniProtKB-KW"/>
</dbReference>
<dbReference type="SUPFAM" id="SSF53067">
    <property type="entry name" value="Actin-like ATPase domain"/>
    <property type="match status" value="2"/>
</dbReference>
<evidence type="ECO:0000313" key="21">
    <source>
        <dbReference type="EMBL" id="RXN23663.1"/>
    </source>
</evidence>
<keyword evidence="10" id="KW-0143">Chaperone</keyword>
<evidence type="ECO:0000256" key="17">
    <source>
        <dbReference type="ARBA" id="ARBA00069311"/>
    </source>
</evidence>
<dbReference type="NCBIfam" id="NF001413">
    <property type="entry name" value="PRK00290.1"/>
    <property type="match status" value="1"/>
</dbReference>
<feature type="coiled-coil region" evidence="19">
    <location>
        <begin position="295"/>
        <end position="322"/>
    </location>
</feature>
<dbReference type="PROSITE" id="PS01036">
    <property type="entry name" value="HSP70_3"/>
    <property type="match status" value="1"/>
</dbReference>
<evidence type="ECO:0000256" key="1">
    <source>
        <dbReference type="ARBA" id="ARBA00004319"/>
    </source>
</evidence>
<dbReference type="FunFam" id="2.60.34.10:FF:000002">
    <property type="entry name" value="Heat shock 70 kDa"/>
    <property type="match status" value="1"/>
</dbReference>
<gene>
    <name evidence="21" type="ORF">ROHU_022672</name>
</gene>
<dbReference type="SUPFAM" id="SSF100920">
    <property type="entry name" value="Heat shock protein 70kD (HSP70), peptide-binding domain"/>
    <property type="match status" value="1"/>
</dbReference>
<dbReference type="CDD" id="cd10241">
    <property type="entry name" value="ASKHA_NBD_HSP70_BiP"/>
    <property type="match status" value="1"/>
</dbReference>
<evidence type="ECO:0000256" key="11">
    <source>
        <dbReference type="ARBA" id="ARBA00029695"/>
    </source>
</evidence>
<evidence type="ECO:0000256" key="4">
    <source>
        <dbReference type="ARBA" id="ARBA00019933"/>
    </source>
</evidence>
<evidence type="ECO:0000256" key="18">
    <source>
        <dbReference type="RuleBase" id="RU003322"/>
    </source>
</evidence>
<evidence type="ECO:0000256" key="5">
    <source>
        <dbReference type="ARBA" id="ARBA00022729"/>
    </source>
</evidence>
<dbReference type="GO" id="GO:0016787">
    <property type="term" value="F:hydrolase activity"/>
    <property type="evidence" value="ECO:0007669"/>
    <property type="project" value="UniProtKB-KW"/>
</dbReference>
<dbReference type="Gene3D" id="2.60.34.10">
    <property type="entry name" value="Substrate Binding Domain Of DNAk, Chain A, domain 1"/>
    <property type="match status" value="1"/>
</dbReference>
<reference evidence="21 22" key="1">
    <citation type="submission" date="2018-03" db="EMBL/GenBank/DDBJ databases">
        <title>Draft genome sequence of Rohu Carp (Labeo rohita).</title>
        <authorList>
            <person name="Das P."/>
            <person name="Kushwaha B."/>
            <person name="Joshi C.G."/>
            <person name="Kumar D."/>
            <person name="Nagpure N.S."/>
            <person name="Sahoo L."/>
            <person name="Das S.P."/>
            <person name="Bit A."/>
            <person name="Patnaik S."/>
            <person name="Meher P.K."/>
            <person name="Jayasankar P."/>
            <person name="Koringa P.G."/>
            <person name="Patel N.V."/>
            <person name="Hinsu A.T."/>
            <person name="Kumar R."/>
            <person name="Pandey M."/>
            <person name="Agarwal S."/>
            <person name="Srivastava S."/>
            <person name="Singh M."/>
            <person name="Iquebal M.A."/>
            <person name="Jaiswal S."/>
            <person name="Angadi U.B."/>
            <person name="Kumar N."/>
            <person name="Raza M."/>
            <person name="Shah T.M."/>
            <person name="Rai A."/>
            <person name="Jena J.K."/>
        </authorList>
    </citation>
    <scope>NUCLEOTIDE SEQUENCE [LARGE SCALE GENOMIC DNA]</scope>
    <source>
        <strain evidence="21">DASCIFA01</strain>
        <tissue evidence="21">Testis</tissue>
    </source>
</reference>
<dbReference type="PANTHER" id="PTHR19375">
    <property type="entry name" value="HEAT SHOCK PROTEIN 70KDA"/>
    <property type="match status" value="1"/>
</dbReference>
<evidence type="ECO:0000256" key="7">
    <source>
        <dbReference type="ARBA" id="ARBA00022801"/>
    </source>
</evidence>
<dbReference type="PRINTS" id="PR00301">
    <property type="entry name" value="HEATSHOCK70"/>
</dbReference>
<evidence type="ECO:0000256" key="8">
    <source>
        <dbReference type="ARBA" id="ARBA00022824"/>
    </source>
</evidence>
<dbReference type="PROSITE" id="PS00329">
    <property type="entry name" value="HSP70_2"/>
    <property type="match status" value="1"/>
</dbReference>
<dbReference type="FunFam" id="1.20.1270.10:FF:000008">
    <property type="entry name" value="78 kDa glucose-regulated protein-like protein"/>
    <property type="match status" value="1"/>
</dbReference>
<evidence type="ECO:0000256" key="9">
    <source>
        <dbReference type="ARBA" id="ARBA00022840"/>
    </source>
</evidence>
<dbReference type="AlphaFoldDB" id="A0A498MV04"/>
<keyword evidence="6 18" id="KW-0547">Nucleotide-binding</keyword>
<accession>A0A498MV04</accession>
<comment type="similarity">
    <text evidence="2 18">Belongs to the heat shock protein 70 family.</text>
</comment>
<dbReference type="EMBL" id="QBIY01012559">
    <property type="protein sequence ID" value="RXN23663.1"/>
    <property type="molecule type" value="Genomic_DNA"/>
</dbReference>
<dbReference type="Gene3D" id="3.30.420.40">
    <property type="match status" value="2"/>
</dbReference>
<evidence type="ECO:0000256" key="10">
    <source>
        <dbReference type="ARBA" id="ARBA00023186"/>
    </source>
</evidence>
<dbReference type="PROSITE" id="PS00297">
    <property type="entry name" value="HSP70_1"/>
    <property type="match status" value="1"/>
</dbReference>
<evidence type="ECO:0000256" key="6">
    <source>
        <dbReference type="ARBA" id="ARBA00022741"/>
    </source>
</evidence>
<dbReference type="FunFam" id="3.30.420.40:FF:000720">
    <property type="entry name" value="Endoplasmic reticulum chaperone BiP"/>
    <property type="match status" value="1"/>
</dbReference>
<organism evidence="21 22">
    <name type="scientific">Labeo rohita</name>
    <name type="common">Indian major carp</name>
    <name type="synonym">Cyprinus rohita</name>
    <dbReference type="NCBI Taxonomy" id="84645"/>
    <lineage>
        <taxon>Eukaryota</taxon>
        <taxon>Metazoa</taxon>
        <taxon>Chordata</taxon>
        <taxon>Craniata</taxon>
        <taxon>Vertebrata</taxon>
        <taxon>Euteleostomi</taxon>
        <taxon>Actinopterygii</taxon>
        <taxon>Neopterygii</taxon>
        <taxon>Teleostei</taxon>
        <taxon>Ostariophysi</taxon>
        <taxon>Cypriniformes</taxon>
        <taxon>Cyprinidae</taxon>
        <taxon>Labeoninae</taxon>
        <taxon>Labeonini</taxon>
        <taxon>Labeo</taxon>
    </lineage>
</organism>
<dbReference type="SUPFAM" id="SSF100934">
    <property type="entry name" value="Heat shock protein 70kD (HSP70), C-terminal subdomain"/>
    <property type="match status" value="1"/>
</dbReference>
<protein>
    <recommendedName>
        <fullName evidence="17">Endoplasmic reticulum chaperone BIP</fullName>
        <ecNumber evidence="3">3.6.4.10</ecNumber>
    </recommendedName>
    <alternativeName>
        <fullName evidence="11">78 kDa glucose-regulated protein</fullName>
    </alternativeName>
    <alternativeName>
        <fullName evidence="14">Binding-immunoglobulin protein</fullName>
    </alternativeName>
    <alternativeName>
        <fullName evidence="4">Endoplasmic reticulum chaperone BiP</fullName>
    </alternativeName>
    <alternativeName>
        <fullName evidence="13">Heat shock protein 70 family protein 5</fullName>
    </alternativeName>
    <alternativeName>
        <fullName evidence="12">Heat shock protein family A member 5</fullName>
    </alternativeName>
    <alternativeName>
        <fullName evidence="15">Immunoglobulin heavy chain-binding protein</fullName>
    </alternativeName>
</protein>
<name>A0A498MV04_LABRO</name>
<dbReference type="EC" id="3.6.4.10" evidence="3"/>